<dbReference type="InterPro" id="IPR050879">
    <property type="entry name" value="Acyltransferase_3"/>
</dbReference>
<evidence type="ECO:0000259" key="2">
    <source>
        <dbReference type="Pfam" id="PF01757"/>
    </source>
</evidence>
<evidence type="ECO:0000313" key="3">
    <source>
        <dbReference type="EMBL" id="MQY48938.1"/>
    </source>
</evidence>
<dbReference type="GO" id="GO:0000271">
    <property type="term" value="P:polysaccharide biosynthetic process"/>
    <property type="evidence" value="ECO:0007669"/>
    <property type="project" value="TreeGrafter"/>
</dbReference>
<feature type="transmembrane region" description="Helical" evidence="1">
    <location>
        <begin position="49"/>
        <end position="68"/>
    </location>
</feature>
<keyword evidence="1" id="KW-1133">Transmembrane helix</keyword>
<keyword evidence="3" id="KW-0012">Acyltransferase</keyword>
<name>A0A6A8AGD8_9HYPH</name>
<dbReference type="AlphaFoldDB" id="A0A6A8AGD8"/>
<dbReference type="Proteomes" id="UP000435138">
    <property type="component" value="Unassembled WGS sequence"/>
</dbReference>
<reference evidence="3 4" key="1">
    <citation type="submission" date="2019-11" db="EMBL/GenBank/DDBJ databases">
        <title>Genome analysis of Rhizobacterium cereale a novel genus and species isolated from maize roots in North Spain.</title>
        <authorList>
            <person name="Menendez E."/>
            <person name="Flores-Felix J.D."/>
            <person name="Ramirez-Bahena M.-H."/>
            <person name="Igual J.M."/>
            <person name="Garcia-Fraile P."/>
            <person name="Peix A."/>
            <person name="Velazquez E."/>
        </authorList>
    </citation>
    <scope>NUCLEOTIDE SEQUENCE [LARGE SCALE GENOMIC DNA]</scope>
    <source>
        <strain evidence="3 4">RZME27</strain>
    </source>
</reference>
<dbReference type="EMBL" id="WIXI01000049">
    <property type="protein sequence ID" value="MQY48938.1"/>
    <property type="molecule type" value="Genomic_DNA"/>
</dbReference>
<dbReference type="RefSeq" id="WP_153358189.1">
    <property type="nucleotide sequence ID" value="NZ_JAYKOO010000004.1"/>
</dbReference>
<feature type="transmembrane region" description="Helical" evidence="1">
    <location>
        <begin position="160"/>
        <end position="177"/>
    </location>
</feature>
<dbReference type="Pfam" id="PF01757">
    <property type="entry name" value="Acyl_transf_3"/>
    <property type="match status" value="1"/>
</dbReference>
<proteinExistence type="predicted"/>
<dbReference type="PANTHER" id="PTHR23028">
    <property type="entry name" value="ACETYLTRANSFERASE"/>
    <property type="match status" value="1"/>
</dbReference>
<evidence type="ECO:0000313" key="4">
    <source>
        <dbReference type="Proteomes" id="UP000435138"/>
    </source>
</evidence>
<feature type="transmembrane region" description="Helical" evidence="1">
    <location>
        <begin position="307"/>
        <end position="327"/>
    </location>
</feature>
<sequence>MDQVKSRSQLYQLNWVRAIAALMVVGYHLEITMALSKYFDRAVFPIFKAGSAGVELFFVLSGFVIYYAHHRDRQGDVEAVKKFVFKRFRRLYPPLWIVLIATTAMALAAGAEFGAWDVIAAYLILPVEKEVLLGVEWTLRHEMLFYATFLLYLWNRKIGLPLLIGWGVIGSLAGVFFDEPWLLKFLLSPYHLLFMAGMGIGRLFVREDMTYGLPTFIAGTIVFAGTWWQVSYGGGADPDYLILLFGLGATGIIYGLCALPSWNRPFKPLDMMGAASYSLYLIHYPLLSLLLKIAMVVHAKIPLPLELYFIGIVFACQVAGLLFHYYVEKPVLSLTGRLMQRRQPQPAE</sequence>
<dbReference type="InterPro" id="IPR002656">
    <property type="entry name" value="Acyl_transf_3_dom"/>
</dbReference>
<keyword evidence="4" id="KW-1185">Reference proteome</keyword>
<accession>A0A6A8AGD8</accession>
<feature type="transmembrane region" description="Helical" evidence="1">
    <location>
        <begin position="211"/>
        <end position="228"/>
    </location>
</feature>
<protein>
    <submittedName>
        <fullName evidence="3">Acyltransferase family protein</fullName>
    </submittedName>
</protein>
<feature type="transmembrane region" description="Helical" evidence="1">
    <location>
        <begin position="95"/>
        <end position="125"/>
    </location>
</feature>
<feature type="transmembrane region" description="Helical" evidence="1">
    <location>
        <begin position="280"/>
        <end position="301"/>
    </location>
</feature>
<feature type="transmembrane region" description="Helical" evidence="1">
    <location>
        <begin position="137"/>
        <end position="153"/>
    </location>
</feature>
<keyword evidence="1" id="KW-0472">Membrane</keyword>
<feature type="transmembrane region" description="Helical" evidence="1">
    <location>
        <begin position="183"/>
        <end position="204"/>
    </location>
</feature>
<evidence type="ECO:0000256" key="1">
    <source>
        <dbReference type="SAM" id="Phobius"/>
    </source>
</evidence>
<dbReference type="GO" id="GO:0016747">
    <property type="term" value="F:acyltransferase activity, transferring groups other than amino-acyl groups"/>
    <property type="evidence" value="ECO:0007669"/>
    <property type="project" value="InterPro"/>
</dbReference>
<dbReference type="PANTHER" id="PTHR23028:SF131">
    <property type="entry name" value="BLR2367 PROTEIN"/>
    <property type="match status" value="1"/>
</dbReference>
<organism evidence="3 4">
    <name type="scientific">Endobacterium cereale</name>
    <dbReference type="NCBI Taxonomy" id="2663029"/>
    <lineage>
        <taxon>Bacteria</taxon>
        <taxon>Pseudomonadati</taxon>
        <taxon>Pseudomonadota</taxon>
        <taxon>Alphaproteobacteria</taxon>
        <taxon>Hyphomicrobiales</taxon>
        <taxon>Rhizobiaceae</taxon>
        <taxon>Endobacterium</taxon>
    </lineage>
</organism>
<dbReference type="GO" id="GO:0016020">
    <property type="term" value="C:membrane"/>
    <property type="evidence" value="ECO:0007669"/>
    <property type="project" value="TreeGrafter"/>
</dbReference>
<feature type="domain" description="Acyltransferase 3" evidence="2">
    <location>
        <begin position="11"/>
        <end position="316"/>
    </location>
</feature>
<gene>
    <name evidence="3" type="ORF">GAO09_23155</name>
</gene>
<feature type="transmembrane region" description="Helical" evidence="1">
    <location>
        <begin position="12"/>
        <end position="29"/>
    </location>
</feature>
<keyword evidence="1" id="KW-0812">Transmembrane</keyword>
<keyword evidence="3" id="KW-0808">Transferase</keyword>
<feature type="transmembrane region" description="Helical" evidence="1">
    <location>
        <begin position="240"/>
        <end position="259"/>
    </location>
</feature>
<comment type="caution">
    <text evidence="3">The sequence shown here is derived from an EMBL/GenBank/DDBJ whole genome shotgun (WGS) entry which is preliminary data.</text>
</comment>